<comment type="caution">
    <text evidence="2">The sequence shown here is derived from an EMBL/GenBank/DDBJ whole genome shotgun (WGS) entry which is preliminary data.</text>
</comment>
<name>T1AWL3_9ZZZZ</name>
<dbReference type="AlphaFoldDB" id="T1AWL3"/>
<proteinExistence type="predicted"/>
<evidence type="ECO:0000259" key="1">
    <source>
        <dbReference type="Pfam" id="PF13701"/>
    </source>
</evidence>
<gene>
    <name evidence="2" type="ORF">B1B_07497</name>
</gene>
<dbReference type="Pfam" id="PF13701">
    <property type="entry name" value="DDE_Tnp_1_4"/>
    <property type="match status" value="1"/>
</dbReference>
<reference evidence="2" key="1">
    <citation type="submission" date="2013-08" db="EMBL/GenBank/DDBJ databases">
        <authorList>
            <person name="Mendez C."/>
            <person name="Richter M."/>
            <person name="Ferrer M."/>
            <person name="Sanchez J."/>
        </authorList>
    </citation>
    <scope>NUCLEOTIDE SEQUENCE</scope>
</reference>
<feature type="domain" description="Transposase DDE" evidence="1">
    <location>
        <begin position="6"/>
        <end position="81"/>
    </location>
</feature>
<dbReference type="EMBL" id="AUZY01004775">
    <property type="protein sequence ID" value="EQD61857.1"/>
    <property type="molecule type" value="Genomic_DNA"/>
</dbReference>
<accession>T1AWL3</accession>
<dbReference type="InterPro" id="IPR025668">
    <property type="entry name" value="Tnp_DDE_dom"/>
</dbReference>
<protein>
    <submittedName>
        <fullName evidence="2">Transposase</fullName>
    </submittedName>
</protein>
<sequence>MHDVLKNELAGGVMPSKYFGANAAWLRLAAISYNVLTALKRIALPAELLRARPKRLRFLIFNTAGRLVQHARKMRLRLAALEERIALWKEALRLLPVAT</sequence>
<organism evidence="2">
    <name type="scientific">mine drainage metagenome</name>
    <dbReference type="NCBI Taxonomy" id="410659"/>
    <lineage>
        <taxon>unclassified sequences</taxon>
        <taxon>metagenomes</taxon>
        <taxon>ecological metagenomes</taxon>
    </lineage>
</organism>
<reference evidence="2" key="2">
    <citation type="journal article" date="2014" name="ISME J.">
        <title>Microbial stratification in low pH oxic and suboxic macroscopic growths along an acid mine drainage.</title>
        <authorList>
            <person name="Mendez-Garcia C."/>
            <person name="Mesa V."/>
            <person name="Sprenger R.R."/>
            <person name="Richter M."/>
            <person name="Diez M.S."/>
            <person name="Solano J."/>
            <person name="Bargiela R."/>
            <person name="Golyshina O.V."/>
            <person name="Manteca A."/>
            <person name="Ramos J.L."/>
            <person name="Gallego J.R."/>
            <person name="Llorente I."/>
            <person name="Martins Dos Santos V.A."/>
            <person name="Jensen O.N."/>
            <person name="Pelaez A.I."/>
            <person name="Sanchez J."/>
            <person name="Ferrer M."/>
        </authorList>
    </citation>
    <scope>NUCLEOTIDE SEQUENCE</scope>
</reference>
<evidence type="ECO:0000313" key="2">
    <source>
        <dbReference type="EMBL" id="EQD61857.1"/>
    </source>
</evidence>